<dbReference type="InterPro" id="IPR012001">
    <property type="entry name" value="Thiamin_PyroP_enz_TPP-bd_dom"/>
</dbReference>
<gene>
    <name evidence="10" type="ORF">CA615_01420</name>
</gene>
<accession>A0A328Q276</accession>
<keyword evidence="3" id="KW-0456">Lyase</keyword>
<dbReference type="NCBIfam" id="TIGR03845">
    <property type="entry name" value="sulfopyru_alph"/>
    <property type="match status" value="1"/>
</dbReference>
<dbReference type="AlphaFoldDB" id="A0A328Q276"/>
<feature type="domain" description="Thiamine pyrophosphate enzyme N-terminal TPP-binding" evidence="9">
    <location>
        <begin position="2"/>
        <end position="101"/>
    </location>
</feature>
<organism evidence="10 11">
    <name type="scientific">Methanosphaera stadtmanae</name>
    <dbReference type="NCBI Taxonomy" id="2317"/>
    <lineage>
        <taxon>Archaea</taxon>
        <taxon>Methanobacteriati</taxon>
        <taxon>Methanobacteriota</taxon>
        <taxon>Methanomada group</taxon>
        <taxon>Methanobacteria</taxon>
        <taxon>Methanobacteriales</taxon>
        <taxon>Methanobacteriaceae</taxon>
        <taxon>Methanosphaera</taxon>
    </lineage>
</organism>
<dbReference type="GO" id="GO:0019295">
    <property type="term" value="P:coenzyme M biosynthetic process"/>
    <property type="evidence" value="ECO:0007669"/>
    <property type="project" value="UniProtKB-KW"/>
</dbReference>
<dbReference type="Gene3D" id="3.40.50.970">
    <property type="match status" value="1"/>
</dbReference>
<evidence type="ECO:0000256" key="5">
    <source>
        <dbReference type="ARBA" id="ARBA00037914"/>
    </source>
</evidence>
<dbReference type="PANTHER" id="PTHR42818">
    <property type="entry name" value="SULFOPYRUVATE DECARBOXYLASE SUBUNIT ALPHA"/>
    <property type="match status" value="1"/>
</dbReference>
<proteinExistence type="predicted"/>
<dbReference type="EMBL" id="NGJK01000015">
    <property type="protein sequence ID" value="RAP03643.1"/>
    <property type="molecule type" value="Genomic_DNA"/>
</dbReference>
<comment type="caution">
    <text evidence="10">The sequence shown here is derived from an EMBL/GenBank/DDBJ whole genome shotgun (WGS) entry which is preliminary data.</text>
</comment>
<dbReference type="GeneID" id="3855426"/>
<dbReference type="Pfam" id="PF02776">
    <property type="entry name" value="TPP_enzyme_N"/>
    <property type="match status" value="1"/>
</dbReference>
<dbReference type="PANTHER" id="PTHR42818:SF1">
    <property type="entry name" value="SULFOPYRUVATE DECARBOXYLASE"/>
    <property type="match status" value="1"/>
</dbReference>
<evidence type="ECO:0000256" key="1">
    <source>
        <dbReference type="ARBA" id="ARBA00022545"/>
    </source>
</evidence>
<dbReference type="CDD" id="cd07035">
    <property type="entry name" value="TPP_PYR_POX_like"/>
    <property type="match status" value="1"/>
</dbReference>
<comment type="pathway">
    <text evidence="5">Cofactor biosynthesis; coenzyme M biosynthesis; sulfoacetaldehyde from phosphoenolpyruvate and sulfite: step 4/4.</text>
</comment>
<evidence type="ECO:0000313" key="10">
    <source>
        <dbReference type="EMBL" id="RAP03643.1"/>
    </source>
</evidence>
<comment type="subunit">
    <text evidence="6">Heterododecamer composed of 6 subunits alpha and 6 subunits beta.</text>
</comment>
<dbReference type="SUPFAM" id="SSF52518">
    <property type="entry name" value="Thiamin diphosphate-binding fold (THDP-binding)"/>
    <property type="match status" value="1"/>
</dbReference>
<keyword evidence="2" id="KW-0210">Decarboxylase</keyword>
<evidence type="ECO:0000256" key="8">
    <source>
        <dbReference type="ARBA" id="ARBA00048551"/>
    </source>
</evidence>
<dbReference type="InterPro" id="IPR051818">
    <property type="entry name" value="TPP_dependent_decarboxylase"/>
</dbReference>
<dbReference type="Proteomes" id="UP000248557">
    <property type="component" value="Unassembled WGS sequence"/>
</dbReference>
<reference evidence="10 11" key="1">
    <citation type="submission" date="2017-05" db="EMBL/GenBank/DDBJ databases">
        <title>Host range expansion of the Methanosphaera genus to humans and monogastric animals involves recent and extensive reduction in genome content.</title>
        <authorList>
            <person name="Hoedt E.C."/>
            <person name="Volmer J.G."/>
            <person name="Parks D.H."/>
            <person name="Rosewarne C.P."/>
            <person name="Denman S.E."/>
            <person name="Mcsweeney C.S."/>
            <person name="O Cuiv P."/>
            <person name="Hugenholtz P."/>
            <person name="Tyson G.W."/>
            <person name="Morrison M."/>
        </authorList>
    </citation>
    <scope>NUCLEOTIDE SEQUENCE [LARGE SCALE GENOMIC DNA]</scope>
    <source>
        <strain evidence="10 11">PA5</strain>
    </source>
</reference>
<evidence type="ECO:0000259" key="9">
    <source>
        <dbReference type="Pfam" id="PF02776"/>
    </source>
</evidence>
<evidence type="ECO:0000256" key="7">
    <source>
        <dbReference type="ARBA" id="ARBA00038875"/>
    </source>
</evidence>
<comment type="function">
    <text evidence="4">Involved in the biosynthesis of the coenzyme M (2-mercaptoethanesulfonic acid). Catalyzes the decarboxylation of sulfopyruvate to sulfoacetaldehyde.</text>
</comment>
<protein>
    <recommendedName>
        <fullName evidence="7">sulfopyruvate decarboxylase</fullName>
        <ecNumber evidence="7">4.1.1.79</ecNumber>
    </recommendedName>
</protein>
<evidence type="ECO:0000256" key="2">
    <source>
        <dbReference type="ARBA" id="ARBA00022793"/>
    </source>
</evidence>
<comment type="catalytic activity">
    <reaction evidence="8">
        <text>3-sulfopyruvate + H(+) = sulfoacetaldehyde + CO2</text>
        <dbReference type="Rhea" id="RHEA:20948"/>
        <dbReference type="ChEBI" id="CHEBI:15378"/>
        <dbReference type="ChEBI" id="CHEBI:16526"/>
        <dbReference type="ChEBI" id="CHEBI:57940"/>
        <dbReference type="ChEBI" id="CHEBI:58246"/>
        <dbReference type="EC" id="4.1.1.79"/>
    </reaction>
</comment>
<dbReference type="EC" id="4.1.1.79" evidence="7"/>
<evidence type="ECO:0000313" key="11">
    <source>
        <dbReference type="Proteomes" id="UP000248557"/>
    </source>
</evidence>
<sequence length="172" mass="19132">MDSTDVIYNGIKDAGINFIVSVPCANLKKLLELIDKDDTIKHVPVTREEEGFGICAGAYMGGLKPAILMQNSGLGNSVNVLASLMKLYNFPILMIISHRGSLGEAVYGQIPMSKATTKVLDSLDIRYYKVDYPSESREIINKSWNLSLISEEPIALLFDISYWRRGVDNEKI</sequence>
<evidence type="ECO:0000256" key="4">
    <source>
        <dbReference type="ARBA" id="ARBA00037396"/>
    </source>
</evidence>
<keyword evidence="1" id="KW-0174">Coenzyme M biosynthesis</keyword>
<dbReference type="InterPro" id="IPR022502">
    <property type="entry name" value="Sulfopyruvate_deCO2ase_alpha"/>
</dbReference>
<dbReference type="GO" id="GO:0050545">
    <property type="term" value="F:sulfopyruvate decarboxylase activity"/>
    <property type="evidence" value="ECO:0007669"/>
    <property type="project" value="UniProtKB-EC"/>
</dbReference>
<dbReference type="OMA" id="SAQIPMG"/>
<dbReference type="RefSeq" id="WP_011405888.1">
    <property type="nucleotide sequence ID" value="NZ_LR698975.1"/>
</dbReference>
<dbReference type="InterPro" id="IPR029061">
    <property type="entry name" value="THDP-binding"/>
</dbReference>
<evidence type="ECO:0000256" key="6">
    <source>
        <dbReference type="ARBA" id="ARBA00038733"/>
    </source>
</evidence>
<keyword evidence="10" id="KW-0670">Pyruvate</keyword>
<name>A0A328Q276_9EURY</name>
<dbReference type="GO" id="GO:0030976">
    <property type="term" value="F:thiamine pyrophosphate binding"/>
    <property type="evidence" value="ECO:0007669"/>
    <property type="project" value="InterPro"/>
</dbReference>
<evidence type="ECO:0000256" key="3">
    <source>
        <dbReference type="ARBA" id="ARBA00023239"/>
    </source>
</evidence>